<dbReference type="PROSITE" id="PS00028">
    <property type="entry name" value="ZINC_FINGER_C2H2_1"/>
    <property type="match status" value="2"/>
</dbReference>
<sequence>MIRPSADTRERNALNSSSVSSPGQRVLTTPNSPHPSSPVFPFCLPNDNLPEQHFSGVRKHPMDFLGYTNPRFCFSAMHTEQDQKEMTQRTEEMPNLSGWPTVVDSRIPFTTYLQNLTRTLRMAAAKGVTSSPDNENAPSSLLSVSSNNHCASASPPSSNDVTSCPRSLSCGSQAEPDSSCCGDDRNDSDPKQNDCHDVDNSSEIENSDTGPGADAKSEQKQLKTQKLSLSGDTGIDNMCFEDQTIYRHSKRVSENQSQLAKNLHGLVIPLAQHTFTESNCRGSLSAPVVPYSPIPTSPLTSLSASLPYHFRPHQHPVLEQSVCALEYHRDLSPHKQRQLVASSCGSGGSETNSMLTSSLPASLLHYHLQGQHQHHHLQHPGGRAPHGTDTEQGGRLFHEAALFEPLSSNVSGAGITKHHSPDAMFTKMLLDARTQPGTSLVTSESTPGMPLSGSRSFSISGQHTLGFRIKYHWNFHKKSSGSFDENSFQIEYKYCRIHTGDKPFKCEVCGRAFRQPGNLTRHRLTHTTHKPYVCQVCNKAFNRASNLNTHIRTHTSFRQFPCSPGAKTFQQKADPAVHVFAHAGEPRGFLH</sequence>
<evidence type="ECO:0000256" key="6">
    <source>
        <dbReference type="ARBA" id="ARBA00023242"/>
    </source>
</evidence>
<name>A0AAV4HAQ3_9GAST</name>
<keyword evidence="11" id="KW-1185">Reference proteome</keyword>
<keyword evidence="6" id="KW-0539">Nucleus</keyword>
<feature type="region of interest" description="Disordered" evidence="8">
    <location>
        <begin position="1"/>
        <end position="39"/>
    </location>
</feature>
<comment type="caution">
    <text evidence="10">The sequence shown here is derived from an EMBL/GenBank/DDBJ whole genome shotgun (WGS) entry which is preliminary data.</text>
</comment>
<feature type="compositionally biased region" description="Basic and acidic residues" evidence="8">
    <location>
        <begin position="182"/>
        <end position="199"/>
    </location>
</feature>
<reference evidence="10 11" key="1">
    <citation type="journal article" date="2021" name="Elife">
        <title>Chloroplast acquisition without the gene transfer in kleptoplastic sea slugs, Plakobranchus ocellatus.</title>
        <authorList>
            <person name="Maeda T."/>
            <person name="Takahashi S."/>
            <person name="Yoshida T."/>
            <person name="Shimamura S."/>
            <person name="Takaki Y."/>
            <person name="Nagai Y."/>
            <person name="Toyoda A."/>
            <person name="Suzuki Y."/>
            <person name="Arimoto A."/>
            <person name="Ishii H."/>
            <person name="Satoh N."/>
            <person name="Nishiyama T."/>
            <person name="Hasebe M."/>
            <person name="Maruyama T."/>
            <person name="Minagawa J."/>
            <person name="Obokata J."/>
            <person name="Shigenobu S."/>
        </authorList>
    </citation>
    <scope>NUCLEOTIDE SEQUENCE [LARGE SCALE GENOMIC DNA]</scope>
</reference>
<dbReference type="PANTHER" id="PTHR24394:SF44">
    <property type="entry name" value="ZINC FINGER PROTEIN 271-LIKE"/>
    <property type="match status" value="1"/>
</dbReference>
<evidence type="ECO:0000256" key="2">
    <source>
        <dbReference type="ARBA" id="ARBA00022723"/>
    </source>
</evidence>
<feature type="domain" description="C2H2-type" evidence="9">
    <location>
        <begin position="532"/>
        <end position="559"/>
    </location>
</feature>
<evidence type="ECO:0000313" key="11">
    <source>
        <dbReference type="Proteomes" id="UP000762676"/>
    </source>
</evidence>
<dbReference type="SUPFAM" id="SSF57667">
    <property type="entry name" value="beta-beta-alpha zinc fingers"/>
    <property type="match status" value="2"/>
</dbReference>
<dbReference type="Gene3D" id="3.30.160.60">
    <property type="entry name" value="Classic Zinc Finger"/>
    <property type="match status" value="2"/>
</dbReference>
<dbReference type="AlphaFoldDB" id="A0AAV4HAQ3"/>
<accession>A0AAV4HAQ3</accession>
<dbReference type="PROSITE" id="PS50157">
    <property type="entry name" value="ZINC_FINGER_C2H2_2"/>
    <property type="match status" value="2"/>
</dbReference>
<dbReference type="GO" id="GO:0000981">
    <property type="term" value="F:DNA-binding transcription factor activity, RNA polymerase II-specific"/>
    <property type="evidence" value="ECO:0007669"/>
    <property type="project" value="TreeGrafter"/>
</dbReference>
<dbReference type="GO" id="GO:0005634">
    <property type="term" value="C:nucleus"/>
    <property type="evidence" value="ECO:0007669"/>
    <property type="project" value="UniProtKB-SubCell"/>
</dbReference>
<feature type="compositionally biased region" description="Polar residues" evidence="8">
    <location>
        <begin position="13"/>
        <end position="31"/>
    </location>
</feature>
<evidence type="ECO:0000313" key="10">
    <source>
        <dbReference type="EMBL" id="GFR94614.1"/>
    </source>
</evidence>
<dbReference type="FunFam" id="3.30.160.60:FF:000634">
    <property type="entry name" value="Zinc finger X-chromosomal protein"/>
    <property type="match status" value="1"/>
</dbReference>
<organism evidence="10 11">
    <name type="scientific">Elysia marginata</name>
    <dbReference type="NCBI Taxonomy" id="1093978"/>
    <lineage>
        <taxon>Eukaryota</taxon>
        <taxon>Metazoa</taxon>
        <taxon>Spiralia</taxon>
        <taxon>Lophotrochozoa</taxon>
        <taxon>Mollusca</taxon>
        <taxon>Gastropoda</taxon>
        <taxon>Heterobranchia</taxon>
        <taxon>Euthyneura</taxon>
        <taxon>Panpulmonata</taxon>
        <taxon>Sacoglossa</taxon>
        <taxon>Placobranchoidea</taxon>
        <taxon>Plakobranchidae</taxon>
        <taxon>Elysia</taxon>
    </lineage>
</organism>
<dbReference type="InterPro" id="IPR036236">
    <property type="entry name" value="Znf_C2H2_sf"/>
</dbReference>
<evidence type="ECO:0000256" key="7">
    <source>
        <dbReference type="PROSITE-ProRule" id="PRU00042"/>
    </source>
</evidence>
<dbReference type="GO" id="GO:0008270">
    <property type="term" value="F:zinc ion binding"/>
    <property type="evidence" value="ECO:0007669"/>
    <property type="project" value="UniProtKB-KW"/>
</dbReference>
<gene>
    <name evidence="10" type="ORF">ElyMa_004407800</name>
</gene>
<feature type="domain" description="C2H2-type" evidence="9">
    <location>
        <begin position="504"/>
        <end position="531"/>
    </location>
</feature>
<dbReference type="EMBL" id="BMAT01008893">
    <property type="protein sequence ID" value="GFR94614.1"/>
    <property type="molecule type" value="Genomic_DNA"/>
</dbReference>
<dbReference type="FunFam" id="3.30.160.60:FF:001755">
    <property type="entry name" value="Zinc finger protein 989"/>
    <property type="match status" value="1"/>
</dbReference>
<feature type="compositionally biased region" description="Basic and acidic residues" evidence="8">
    <location>
        <begin position="1"/>
        <end position="12"/>
    </location>
</feature>
<evidence type="ECO:0000256" key="4">
    <source>
        <dbReference type="ARBA" id="ARBA00022771"/>
    </source>
</evidence>
<dbReference type="InterPro" id="IPR013087">
    <property type="entry name" value="Znf_C2H2_type"/>
</dbReference>
<dbReference type="PANTHER" id="PTHR24394">
    <property type="entry name" value="ZINC FINGER PROTEIN"/>
    <property type="match status" value="1"/>
</dbReference>
<keyword evidence="3" id="KW-0677">Repeat</keyword>
<proteinExistence type="predicted"/>
<comment type="subcellular location">
    <subcellularLocation>
        <location evidence="1">Nucleus</location>
    </subcellularLocation>
</comment>
<keyword evidence="4 7" id="KW-0863">Zinc-finger</keyword>
<protein>
    <submittedName>
        <fullName evidence="10">Zinc finger protein</fullName>
    </submittedName>
</protein>
<evidence type="ECO:0000256" key="3">
    <source>
        <dbReference type="ARBA" id="ARBA00022737"/>
    </source>
</evidence>
<dbReference type="Pfam" id="PF00096">
    <property type="entry name" value="zf-C2H2"/>
    <property type="match status" value="2"/>
</dbReference>
<evidence type="ECO:0000256" key="1">
    <source>
        <dbReference type="ARBA" id="ARBA00004123"/>
    </source>
</evidence>
<evidence type="ECO:0000259" key="9">
    <source>
        <dbReference type="PROSITE" id="PS50157"/>
    </source>
</evidence>
<evidence type="ECO:0000256" key="8">
    <source>
        <dbReference type="SAM" id="MobiDB-lite"/>
    </source>
</evidence>
<dbReference type="Proteomes" id="UP000762676">
    <property type="component" value="Unassembled WGS sequence"/>
</dbReference>
<feature type="region of interest" description="Disordered" evidence="8">
    <location>
        <begin position="127"/>
        <end position="228"/>
    </location>
</feature>
<feature type="compositionally biased region" description="Polar residues" evidence="8">
    <location>
        <begin position="128"/>
        <end position="176"/>
    </location>
</feature>
<evidence type="ECO:0000256" key="5">
    <source>
        <dbReference type="ARBA" id="ARBA00022833"/>
    </source>
</evidence>
<dbReference type="SMART" id="SM00355">
    <property type="entry name" value="ZnF_C2H2"/>
    <property type="match status" value="2"/>
</dbReference>
<keyword evidence="5" id="KW-0862">Zinc</keyword>
<keyword evidence="2" id="KW-0479">Metal-binding</keyword>